<evidence type="ECO:0000313" key="5">
    <source>
        <dbReference type="EMBL" id="TBU97094.1"/>
    </source>
</evidence>
<keyword evidence="3" id="KW-0804">Transcription</keyword>
<dbReference type="PANTHER" id="PTHR47893:SF1">
    <property type="entry name" value="REGULATORY PROTEIN PCHR"/>
    <property type="match status" value="1"/>
</dbReference>
<dbReference type="PRINTS" id="PR00032">
    <property type="entry name" value="HTHARAC"/>
</dbReference>
<comment type="caution">
    <text evidence="5">The sequence shown here is derived from an EMBL/GenBank/DDBJ whole genome shotgun (WGS) entry which is preliminary data.</text>
</comment>
<dbReference type="InterPro" id="IPR020449">
    <property type="entry name" value="Tscrpt_reg_AraC-type_HTH"/>
</dbReference>
<evidence type="ECO:0000313" key="7">
    <source>
        <dbReference type="Proteomes" id="UP000291334"/>
    </source>
</evidence>
<protein>
    <submittedName>
        <fullName evidence="5">AraC family transcriptional regulator</fullName>
    </submittedName>
</protein>
<sequence>MSSMQPVVPRSELIRQVSPDLRLIEAEPCRDNLFRGQLRWLRLRAGLSLHCSDCHELHNFSTQVQIEPRLNFILFLEGHSDVRYGDHAVRFGSPRPAPCEGVALSLSEPVLFSRQAQRGTHIRKLVVSLAPEWFDAGGLDDQAEYANITRFTRQHLALRRWQPSPRLLAMAEQILHPPGYGPLLENLYLESRSLEIASEALAMLCQQQPAATPGLRPQEHQRIRRVVELLDSGEADGWTLEAIARDAGININSLQRQFQASQGMTLFEYQRVRKLQQAREALERQGVSVAQAAWLAGYGSAANFATAFKRQFGLTPKQVRTKI</sequence>
<dbReference type="GO" id="GO:0043565">
    <property type="term" value="F:sequence-specific DNA binding"/>
    <property type="evidence" value="ECO:0007669"/>
    <property type="project" value="InterPro"/>
</dbReference>
<reference evidence="7 8" key="1">
    <citation type="submission" date="2018-06" db="EMBL/GenBank/DDBJ databases">
        <title>Three novel Pseudomonas species isolated from symptomatic oak.</title>
        <authorList>
            <person name="Bueno-Gonzalez V."/>
            <person name="Brady C."/>
        </authorList>
    </citation>
    <scope>NUCLEOTIDE SEQUENCE [LARGE SCALE GENOMIC DNA]</scope>
    <source>
        <strain evidence="6 7">P26B</strain>
        <strain evidence="5 8">P6B</strain>
    </source>
</reference>
<dbReference type="EMBL" id="QJUL01000002">
    <property type="protein sequence ID" value="TBU97094.1"/>
    <property type="molecule type" value="Genomic_DNA"/>
</dbReference>
<dbReference type="PROSITE" id="PS01124">
    <property type="entry name" value="HTH_ARAC_FAMILY_2"/>
    <property type="match status" value="1"/>
</dbReference>
<evidence type="ECO:0000313" key="8">
    <source>
        <dbReference type="Proteomes" id="UP000293172"/>
    </source>
</evidence>
<feature type="domain" description="HTH araC/xylS-type" evidence="4">
    <location>
        <begin position="224"/>
        <end position="322"/>
    </location>
</feature>
<evidence type="ECO:0000313" key="6">
    <source>
        <dbReference type="EMBL" id="TBV08569.1"/>
    </source>
</evidence>
<dbReference type="RefSeq" id="WP_131174363.1">
    <property type="nucleotide sequence ID" value="NZ_QJUL01000002.1"/>
</dbReference>
<gene>
    <name evidence="6" type="ORF">DNK34_04700</name>
    <name evidence="5" type="ORF">DNK44_02585</name>
</gene>
<keyword evidence="1" id="KW-0805">Transcription regulation</keyword>
<dbReference type="InterPro" id="IPR018062">
    <property type="entry name" value="HTH_AraC-typ_CS"/>
</dbReference>
<dbReference type="InterPro" id="IPR053142">
    <property type="entry name" value="PchR_regulatory_protein"/>
</dbReference>
<dbReference type="Proteomes" id="UP000291334">
    <property type="component" value="Unassembled WGS sequence"/>
</dbReference>
<accession>A0A4Q9RAB4</accession>
<dbReference type="Pfam" id="PF12833">
    <property type="entry name" value="HTH_18"/>
    <property type="match status" value="1"/>
</dbReference>
<dbReference type="SMART" id="SM00342">
    <property type="entry name" value="HTH_ARAC"/>
    <property type="match status" value="1"/>
</dbReference>
<dbReference type="EMBL" id="QJUM01000004">
    <property type="protein sequence ID" value="TBV08569.1"/>
    <property type="molecule type" value="Genomic_DNA"/>
</dbReference>
<dbReference type="InterPro" id="IPR018060">
    <property type="entry name" value="HTH_AraC"/>
</dbReference>
<proteinExistence type="predicted"/>
<evidence type="ECO:0000256" key="1">
    <source>
        <dbReference type="ARBA" id="ARBA00023015"/>
    </source>
</evidence>
<keyword evidence="7" id="KW-1185">Reference proteome</keyword>
<dbReference type="Gene3D" id="1.10.10.60">
    <property type="entry name" value="Homeodomain-like"/>
    <property type="match status" value="2"/>
</dbReference>
<dbReference type="SUPFAM" id="SSF46689">
    <property type="entry name" value="Homeodomain-like"/>
    <property type="match status" value="2"/>
</dbReference>
<dbReference type="AlphaFoldDB" id="A0A4Q9RAB4"/>
<evidence type="ECO:0000256" key="3">
    <source>
        <dbReference type="ARBA" id="ARBA00023163"/>
    </source>
</evidence>
<name>A0A4Q9RAB4_9GAMM</name>
<organism evidence="5 8">
    <name type="scientific">Phytopseudomonas dryadis</name>
    <dbReference type="NCBI Taxonomy" id="2487520"/>
    <lineage>
        <taxon>Bacteria</taxon>
        <taxon>Pseudomonadati</taxon>
        <taxon>Pseudomonadota</taxon>
        <taxon>Gammaproteobacteria</taxon>
        <taxon>Pseudomonadales</taxon>
        <taxon>Pseudomonadaceae</taxon>
        <taxon>Phytopseudomonas</taxon>
    </lineage>
</organism>
<dbReference type="PANTHER" id="PTHR47893">
    <property type="entry name" value="REGULATORY PROTEIN PCHR"/>
    <property type="match status" value="1"/>
</dbReference>
<keyword evidence="2" id="KW-0238">DNA-binding</keyword>
<dbReference type="OrthoDB" id="6670788at2"/>
<evidence type="ECO:0000256" key="2">
    <source>
        <dbReference type="ARBA" id="ARBA00023125"/>
    </source>
</evidence>
<dbReference type="Proteomes" id="UP000293172">
    <property type="component" value="Unassembled WGS sequence"/>
</dbReference>
<dbReference type="GO" id="GO:0009893">
    <property type="term" value="P:positive regulation of metabolic process"/>
    <property type="evidence" value="ECO:0007669"/>
    <property type="project" value="UniProtKB-ARBA"/>
</dbReference>
<evidence type="ECO:0000259" key="4">
    <source>
        <dbReference type="PROSITE" id="PS01124"/>
    </source>
</evidence>
<dbReference type="PROSITE" id="PS00041">
    <property type="entry name" value="HTH_ARAC_FAMILY_1"/>
    <property type="match status" value="1"/>
</dbReference>
<dbReference type="GO" id="GO:0003700">
    <property type="term" value="F:DNA-binding transcription factor activity"/>
    <property type="evidence" value="ECO:0007669"/>
    <property type="project" value="InterPro"/>
</dbReference>
<dbReference type="InterPro" id="IPR009057">
    <property type="entry name" value="Homeodomain-like_sf"/>
</dbReference>